<keyword evidence="4" id="KW-1015">Disulfide bond</keyword>
<organism evidence="7 8">
    <name type="scientific">Periplaneta americana</name>
    <name type="common">American cockroach</name>
    <name type="synonym">Blatta americana</name>
    <dbReference type="NCBI Taxonomy" id="6978"/>
    <lineage>
        <taxon>Eukaryota</taxon>
        <taxon>Metazoa</taxon>
        <taxon>Ecdysozoa</taxon>
        <taxon>Arthropoda</taxon>
        <taxon>Hexapoda</taxon>
        <taxon>Insecta</taxon>
        <taxon>Pterygota</taxon>
        <taxon>Neoptera</taxon>
        <taxon>Polyneoptera</taxon>
        <taxon>Dictyoptera</taxon>
        <taxon>Blattodea</taxon>
        <taxon>Blattoidea</taxon>
        <taxon>Blattidae</taxon>
        <taxon>Blattinae</taxon>
        <taxon>Periplaneta</taxon>
    </lineage>
</organism>
<proteinExistence type="predicted"/>
<gene>
    <name evidence="7" type="ORF">ANN_04558</name>
</gene>
<keyword evidence="5" id="KW-0325">Glycoprotein</keyword>
<sequence length="398" mass="43672">MAGLCEGGNEPPCSLKAICKSTAKSSRSAADMGGFSTAEAVDMGDSAVDTGGVCRRFRRQSNCKRKRCRQSRGPTARQRLRSVSRRGQRSCVDKIRDGWKIFEQAEGCDEKESQGFIATLGLVSLFLVGGECWAPGSVDSCPPGDPPTCPNNPVDDFDNLFNHPSDCHYFIHCDAGAQPICKECPANLHFSPTLHVCDWPERAGCEAGSVDPPTNAPPVDPTPPTDECTTPEPGTCEDCPPECKFECPVCTCEDARIAHPTECEWYYQCKNYVPELVQCPGGWHFNDKKKICDCPCYADCTVKTCEAECPQEPVTTPCTCPVVAPEDEPVCPDSEIESYLPHAEDCTYYYVCRKGLATCGQCPDGQHWNVVKNECDSATRAGCVLRMMQKNLFRQKKV</sequence>
<evidence type="ECO:0000256" key="1">
    <source>
        <dbReference type="ARBA" id="ARBA00022669"/>
    </source>
</evidence>
<dbReference type="Proteomes" id="UP001148838">
    <property type="component" value="Unassembled WGS sequence"/>
</dbReference>
<protein>
    <recommendedName>
        <fullName evidence="6">Chitin-binding type-2 domain-containing protein</fullName>
    </recommendedName>
</protein>
<dbReference type="Gene3D" id="2.170.140.10">
    <property type="entry name" value="Chitin binding domain"/>
    <property type="match status" value="3"/>
</dbReference>
<comment type="caution">
    <text evidence="7">The sequence shown here is derived from an EMBL/GenBank/DDBJ whole genome shotgun (WGS) entry which is preliminary data.</text>
</comment>
<evidence type="ECO:0000259" key="6">
    <source>
        <dbReference type="PROSITE" id="PS50940"/>
    </source>
</evidence>
<accession>A0ABQ8TAQ0</accession>
<evidence type="ECO:0000313" key="7">
    <source>
        <dbReference type="EMBL" id="KAJ4442957.1"/>
    </source>
</evidence>
<feature type="domain" description="Chitin-binding type-2" evidence="6">
    <location>
        <begin position="146"/>
        <end position="207"/>
    </location>
</feature>
<keyword evidence="1" id="KW-0147">Chitin-binding</keyword>
<dbReference type="SUPFAM" id="SSF57625">
    <property type="entry name" value="Invertebrate chitin-binding proteins"/>
    <property type="match status" value="3"/>
</dbReference>
<evidence type="ECO:0000256" key="5">
    <source>
        <dbReference type="ARBA" id="ARBA00023180"/>
    </source>
</evidence>
<dbReference type="Pfam" id="PF01607">
    <property type="entry name" value="CBM_14"/>
    <property type="match status" value="3"/>
</dbReference>
<dbReference type="InterPro" id="IPR002557">
    <property type="entry name" value="Chitin-bd_dom"/>
</dbReference>
<evidence type="ECO:0000256" key="2">
    <source>
        <dbReference type="ARBA" id="ARBA00022729"/>
    </source>
</evidence>
<name>A0ABQ8TAQ0_PERAM</name>
<dbReference type="PROSITE" id="PS50940">
    <property type="entry name" value="CHIT_BIND_II"/>
    <property type="match status" value="3"/>
</dbReference>
<feature type="domain" description="Chitin-binding type-2" evidence="6">
    <location>
        <begin position="328"/>
        <end position="385"/>
    </location>
</feature>
<dbReference type="PANTHER" id="PTHR23301">
    <property type="entry name" value="CHITIN BINDING PERITROPHIN-A"/>
    <property type="match status" value="1"/>
</dbReference>
<evidence type="ECO:0000256" key="3">
    <source>
        <dbReference type="ARBA" id="ARBA00022737"/>
    </source>
</evidence>
<dbReference type="SMART" id="SM00494">
    <property type="entry name" value="ChtBD2"/>
    <property type="match status" value="3"/>
</dbReference>
<evidence type="ECO:0000313" key="8">
    <source>
        <dbReference type="Proteomes" id="UP001148838"/>
    </source>
</evidence>
<keyword evidence="8" id="KW-1185">Reference proteome</keyword>
<dbReference type="InterPro" id="IPR036508">
    <property type="entry name" value="Chitin-bd_dom_sf"/>
</dbReference>
<dbReference type="PANTHER" id="PTHR23301:SF0">
    <property type="entry name" value="CHITIN-BINDING TYPE-2 DOMAIN-CONTAINING PROTEIN-RELATED"/>
    <property type="match status" value="1"/>
</dbReference>
<reference evidence="7 8" key="1">
    <citation type="journal article" date="2022" name="Allergy">
        <title>Genome assembly and annotation of Periplaneta americana reveal a comprehensive cockroach allergen profile.</title>
        <authorList>
            <person name="Wang L."/>
            <person name="Xiong Q."/>
            <person name="Saelim N."/>
            <person name="Wang L."/>
            <person name="Nong W."/>
            <person name="Wan A.T."/>
            <person name="Shi M."/>
            <person name="Liu X."/>
            <person name="Cao Q."/>
            <person name="Hui J.H.L."/>
            <person name="Sookrung N."/>
            <person name="Leung T.F."/>
            <person name="Tungtrongchitr A."/>
            <person name="Tsui S.K.W."/>
        </authorList>
    </citation>
    <scope>NUCLEOTIDE SEQUENCE [LARGE SCALE GENOMIC DNA]</scope>
    <source>
        <strain evidence="7">PWHHKU_190912</strain>
    </source>
</reference>
<evidence type="ECO:0000256" key="4">
    <source>
        <dbReference type="ARBA" id="ARBA00023157"/>
    </source>
</evidence>
<dbReference type="EMBL" id="JAJSOF020000013">
    <property type="protein sequence ID" value="KAJ4442957.1"/>
    <property type="molecule type" value="Genomic_DNA"/>
</dbReference>
<keyword evidence="3" id="KW-0677">Repeat</keyword>
<dbReference type="InterPro" id="IPR051940">
    <property type="entry name" value="Chitin_bind-dev_reg"/>
</dbReference>
<keyword evidence="2" id="KW-0732">Signal</keyword>
<feature type="domain" description="Chitin-binding type-2" evidence="6">
    <location>
        <begin position="249"/>
        <end position="293"/>
    </location>
</feature>